<reference evidence="1" key="1">
    <citation type="submission" date="2023-01" db="EMBL/GenBank/DDBJ databases">
        <title>Long-Read Genome Assembly and Gene Model Annotations for the Rodent Malaria Parasite Plasmodium yoelii 17XNL.</title>
        <authorList>
            <person name="Mitchell G.J."/>
            <person name="Sebastian A."/>
            <person name="Albert I."/>
            <person name="Lindner S.E."/>
        </authorList>
    </citation>
    <scope>NUCLEOTIDE SEQUENCE</scope>
    <source>
        <strain evidence="1">17XNL clone 1.1</strain>
    </source>
</reference>
<evidence type="ECO:0000313" key="2">
    <source>
        <dbReference type="Proteomes" id="UP001054126"/>
    </source>
</evidence>
<dbReference type="EMBL" id="CP115536">
    <property type="protein sequence ID" value="WBY59248.1"/>
    <property type="molecule type" value="Genomic_DNA"/>
</dbReference>
<protein>
    <submittedName>
        <fullName evidence="1">Uncharacterized protein</fullName>
    </submittedName>
</protein>
<sequence>MWNNKIDINDVIKEIIYRSADDCNYNNVEINFPSIIKYFYDVINRYNIKKNISDEIFNKLLIICKNIIEDKIKCDNLKPILDNESRLYLNNSDFQNDENINEQICYYKSFDLFNLENKEILEIDNLYKQRNSNNYSNNFEDNENEYLSNDECIPYSIHNEASNKINNNVFKFTKLCKKENEYNILNEDSKKDQVNIFSLMKNDEKKKKKCYYKNVSESTKTKNISDNNLVNNEYQENCWKYFDYNNINKIETHNLIKINESSFLHKNNRNLLKIYLNGETICNIYKKVTKCRHNNGENNNGDNNGDNFYVNKKNKMKIYNEANLFFTYTMLKKMFILWMNIVNKKKLINKNKIIFNKMCNKKVLIKYYDIWIYRFEKKIYLKHTYERLVIKNDSIRIRKFFNKWLNKYKKKRKKNFIYCLHIFSEWKNFAEKSKLLQLSKNKLEKKKKKKIFTIWKNKYQNKIIKKIKNKEIYNIYNKNLLIKCYVHLVLYYKKRKHENESYQVIYTNIIKNVSNCLYP</sequence>
<dbReference type="AlphaFoldDB" id="A0AAF0B4A1"/>
<organism evidence="1 2">
    <name type="scientific">Plasmodium yoelii yoelii</name>
    <dbReference type="NCBI Taxonomy" id="73239"/>
    <lineage>
        <taxon>Eukaryota</taxon>
        <taxon>Sar</taxon>
        <taxon>Alveolata</taxon>
        <taxon>Apicomplexa</taxon>
        <taxon>Aconoidasida</taxon>
        <taxon>Haemosporida</taxon>
        <taxon>Plasmodiidae</taxon>
        <taxon>Plasmodium</taxon>
        <taxon>Plasmodium (Vinckeia)</taxon>
    </lineage>
</organism>
<gene>
    <name evidence="1" type="ORF">Py17XNL_001205099</name>
</gene>
<proteinExistence type="predicted"/>
<dbReference type="Proteomes" id="UP001054126">
    <property type="component" value="Chromosome 12"/>
</dbReference>
<accession>A0AAF0B4A1</accession>
<name>A0AAF0B4A1_PLAYO</name>
<evidence type="ECO:0000313" key="1">
    <source>
        <dbReference type="EMBL" id="WBY59248.1"/>
    </source>
</evidence>